<organism evidence="3 4">
    <name type="scientific">Salegentibacter echinorum</name>
    <dbReference type="NCBI Taxonomy" id="1073325"/>
    <lineage>
        <taxon>Bacteria</taxon>
        <taxon>Pseudomonadati</taxon>
        <taxon>Bacteroidota</taxon>
        <taxon>Flavobacteriia</taxon>
        <taxon>Flavobacteriales</taxon>
        <taxon>Flavobacteriaceae</taxon>
        <taxon>Salegentibacter</taxon>
    </lineage>
</organism>
<gene>
    <name evidence="3" type="ORF">SAMN05444483_107111</name>
</gene>
<dbReference type="Gene3D" id="1.25.40.10">
    <property type="entry name" value="Tetratricopeptide repeat domain"/>
    <property type="match status" value="2"/>
</dbReference>
<dbReference type="SUPFAM" id="SSF48452">
    <property type="entry name" value="TPR-like"/>
    <property type="match status" value="2"/>
</dbReference>
<evidence type="ECO:0000313" key="3">
    <source>
        <dbReference type="EMBL" id="SHG26542.1"/>
    </source>
</evidence>
<dbReference type="RefSeq" id="WP_072880017.1">
    <property type="nucleotide sequence ID" value="NZ_FQVT01000007.1"/>
</dbReference>
<reference evidence="4" key="1">
    <citation type="submission" date="2016-11" db="EMBL/GenBank/DDBJ databases">
        <authorList>
            <person name="Varghese N."/>
            <person name="Submissions S."/>
        </authorList>
    </citation>
    <scope>NUCLEOTIDE SEQUENCE [LARGE SCALE GENOMIC DNA]</scope>
    <source>
        <strain evidence="4">DSM 24579</strain>
    </source>
</reference>
<evidence type="ECO:0000256" key="1">
    <source>
        <dbReference type="SAM" id="SignalP"/>
    </source>
</evidence>
<keyword evidence="4" id="KW-1185">Reference proteome</keyword>
<sequence length="983" mass="114447">MKKVITLLALILAFQSINSQNNASIREYRKEYRTYPFSNPNPIPATKKIYPYFRYDGFTQNPVKKKWKVVELENEYIRVQIMPEIGGKIWGATDKKSGRDFLYNNDVVKFRDIALRGPWVSGGIEFNYGIIGHTPNSATPVDYLTKENPDGSVSCFISTLDLLTRTRWLLEIKLEKDKAYFTTRSYWFNSTAVEQPYYTWMNAGIPAGEDLQFLYPGTHYIGHGGEPYNWPLDNQGRNLAFYSENAFGGSKSFHVLGSHSNYFGGYWKDDDFGMIRYSNREDKLGKKIFLWAQSEQGKIWENLLTDNSGQYVEIQSGRLFNQNAFESSFTPFKQIGFAPYSTDRWTEYWYPFKGIGGFTSANSFGAFNIEKNKNSFSLKLSPVQKVQDTLKLFSAEGNQLKKLFLKAEPREIFEKEINLDEGEDPAYIIFKGQRIDIQNNSTEKELSRPLELPKEFDSESAYGLYLQGRDLYRFRNYELAEEKIATSLSKKALFLPSLVEMAKLKLFRMQIDSAYTYARKALSIDTYNPEANYYYGLAALEMNKTYDAIDGFEVASVSTPYRNAAYTALSKLYMESQDFIKAREYAKFSLQNNSGNLESLKILYLISRINNDSKSLNELEERIENLNPVDHFLNFENYYTNPTKENENNFKELIRNEMPFETYLELAIWYANINKLKESKRILELAPQNAIGLYWLAWLNRKSNPALSDKYLNKVKVSSMNFVFPFRKETAQVLKWASTKRDSWKSDYLLALIEEFRGNQKKAISLLKSYKNIEFAPFYVVKARLEKKDSLKKRLEYIRKAVALQPNEPRYGRLLAEIYLKHGEPNKAVDILEKYYKRDDKNYIVGLDLINAFIIADQFEDAEKVLTKIRVLPFEGADDAKEYYRQTKLMLAFQAMQNKNYTRALRKIKESEKWPSNLGVGRPYPELINNDLENALRAAIYKKSGNKKLFKEQIRKFDDQDVVDKETLLRKIRAISKSDERLF</sequence>
<dbReference type="Pfam" id="PF17128">
    <property type="entry name" value="DUF5107"/>
    <property type="match status" value="1"/>
</dbReference>
<dbReference type="STRING" id="1073325.SAMN05444483_107111"/>
<keyword evidence="1" id="KW-0732">Signal</keyword>
<dbReference type="AlphaFoldDB" id="A0A1M5IE42"/>
<evidence type="ECO:0000313" key="4">
    <source>
        <dbReference type="Proteomes" id="UP000183945"/>
    </source>
</evidence>
<feature type="domain" description="DUF5107" evidence="2">
    <location>
        <begin position="47"/>
        <end position="351"/>
    </location>
</feature>
<protein>
    <recommendedName>
        <fullName evidence="2">DUF5107 domain-containing protein</fullName>
    </recommendedName>
</protein>
<dbReference type="InterPro" id="IPR011990">
    <property type="entry name" value="TPR-like_helical_dom_sf"/>
</dbReference>
<feature type="signal peptide" evidence="1">
    <location>
        <begin position="1"/>
        <end position="19"/>
    </location>
</feature>
<dbReference type="OrthoDB" id="174931at2"/>
<proteinExistence type="predicted"/>
<accession>A0A1M5IE42</accession>
<dbReference type="EMBL" id="FQVT01000007">
    <property type="protein sequence ID" value="SHG26542.1"/>
    <property type="molecule type" value="Genomic_DNA"/>
</dbReference>
<dbReference type="InterPro" id="IPR033396">
    <property type="entry name" value="DUF5107"/>
</dbReference>
<feature type="chain" id="PRO_5012996908" description="DUF5107 domain-containing protein" evidence="1">
    <location>
        <begin position="20"/>
        <end position="983"/>
    </location>
</feature>
<name>A0A1M5IE42_SALEC</name>
<evidence type="ECO:0000259" key="2">
    <source>
        <dbReference type="Pfam" id="PF17128"/>
    </source>
</evidence>
<dbReference type="Proteomes" id="UP000183945">
    <property type="component" value="Unassembled WGS sequence"/>
</dbReference>